<sequence>MQSDFRYDPTSPNFQRTLFDDYRMMRNEAPVYLDPETGVYALSRFEDVWTAVHDHETFSSHVAEANGLLPQMIYFDPPEHTASRALVSRAFTPRRVAEVEPTVRRMAEQLCDEISSGDHCEAQHAYAAVLPSLVIAQLIGVPDSLVPEFRKQTESFLEITSSESFAAAAGAIYMMFDELLKARRAHPTDDMMSALLDAELDGRRLEDSELLGFCMLLILAGNDTTSSLIGNGLVLLAADPAQRAELVADESLWPGAIEELLRCDSPVQVLPRQTTREVTMHGVTIPADSRVMLLWGSANHDDREFIDPERFDIHRRFLRHLALGHGVHHCLGANLARLEARAAFEQWHRRFPNYELDGEPIRIDSIWARAHARVPLRFI</sequence>
<dbReference type="InterPro" id="IPR036396">
    <property type="entry name" value="Cyt_P450_sf"/>
</dbReference>
<dbReference type="GO" id="GO:0006707">
    <property type="term" value="P:cholesterol catabolic process"/>
    <property type="evidence" value="ECO:0007669"/>
    <property type="project" value="TreeGrafter"/>
</dbReference>
<dbReference type="PRINTS" id="PR00359">
    <property type="entry name" value="BP450"/>
</dbReference>
<accession>A0A6J5YIZ2</accession>
<keyword evidence="5" id="KW-0408">Iron</keyword>
<dbReference type="EMBL" id="CAEMXZ010000055">
    <property type="protein sequence ID" value="CAB4323588.1"/>
    <property type="molecule type" value="Genomic_DNA"/>
</dbReference>
<keyword evidence="2" id="KW-0349">Heme</keyword>
<reference evidence="7" key="1">
    <citation type="submission" date="2020-05" db="EMBL/GenBank/DDBJ databases">
        <authorList>
            <person name="Chiriac C."/>
            <person name="Salcher M."/>
            <person name="Ghai R."/>
            <person name="Kavagutti S V."/>
        </authorList>
    </citation>
    <scope>NUCLEOTIDE SEQUENCE</scope>
</reference>
<comment type="similarity">
    <text evidence="1">Belongs to the cytochrome P450 family.</text>
</comment>
<keyword evidence="6" id="KW-0503">Monooxygenase</keyword>
<evidence type="ECO:0000256" key="2">
    <source>
        <dbReference type="ARBA" id="ARBA00022617"/>
    </source>
</evidence>
<dbReference type="Pfam" id="PF00067">
    <property type="entry name" value="p450"/>
    <property type="match status" value="2"/>
</dbReference>
<evidence type="ECO:0000256" key="3">
    <source>
        <dbReference type="ARBA" id="ARBA00022723"/>
    </source>
</evidence>
<dbReference type="PANTHER" id="PTHR46696">
    <property type="entry name" value="P450, PUTATIVE (EUROFUNG)-RELATED"/>
    <property type="match status" value="1"/>
</dbReference>
<dbReference type="SUPFAM" id="SSF48264">
    <property type="entry name" value="Cytochrome P450"/>
    <property type="match status" value="1"/>
</dbReference>
<dbReference type="PRINTS" id="PR00385">
    <property type="entry name" value="P450"/>
</dbReference>
<evidence type="ECO:0000256" key="6">
    <source>
        <dbReference type="ARBA" id="ARBA00023033"/>
    </source>
</evidence>
<dbReference type="GO" id="GO:0036199">
    <property type="term" value="F:cholest-4-en-3-one 26-monooxygenase activity"/>
    <property type="evidence" value="ECO:0007669"/>
    <property type="project" value="TreeGrafter"/>
</dbReference>
<proteinExistence type="inferred from homology"/>
<keyword evidence="4" id="KW-0560">Oxidoreductase</keyword>
<protein>
    <submittedName>
        <fullName evidence="7">Unannotated protein</fullName>
    </submittedName>
</protein>
<dbReference type="GO" id="GO:0008395">
    <property type="term" value="F:steroid hydroxylase activity"/>
    <property type="evidence" value="ECO:0007669"/>
    <property type="project" value="TreeGrafter"/>
</dbReference>
<dbReference type="AlphaFoldDB" id="A0A6J5YIZ2"/>
<dbReference type="GO" id="GO:0020037">
    <property type="term" value="F:heme binding"/>
    <property type="evidence" value="ECO:0007669"/>
    <property type="project" value="InterPro"/>
</dbReference>
<name>A0A6J5YIZ2_9ZZZZ</name>
<evidence type="ECO:0000256" key="4">
    <source>
        <dbReference type="ARBA" id="ARBA00023002"/>
    </source>
</evidence>
<evidence type="ECO:0000313" key="7">
    <source>
        <dbReference type="EMBL" id="CAB4323588.1"/>
    </source>
</evidence>
<gene>
    <name evidence="7" type="ORF">UFOPK1392_01344</name>
</gene>
<organism evidence="7">
    <name type="scientific">freshwater metagenome</name>
    <dbReference type="NCBI Taxonomy" id="449393"/>
    <lineage>
        <taxon>unclassified sequences</taxon>
        <taxon>metagenomes</taxon>
        <taxon>ecological metagenomes</taxon>
    </lineage>
</organism>
<keyword evidence="3" id="KW-0479">Metal-binding</keyword>
<dbReference type="GO" id="GO:0005506">
    <property type="term" value="F:iron ion binding"/>
    <property type="evidence" value="ECO:0007669"/>
    <property type="project" value="InterPro"/>
</dbReference>
<dbReference type="InterPro" id="IPR002397">
    <property type="entry name" value="Cyt_P450_B"/>
</dbReference>
<evidence type="ECO:0000256" key="1">
    <source>
        <dbReference type="ARBA" id="ARBA00010617"/>
    </source>
</evidence>
<evidence type="ECO:0000256" key="5">
    <source>
        <dbReference type="ARBA" id="ARBA00023004"/>
    </source>
</evidence>
<dbReference type="InterPro" id="IPR001128">
    <property type="entry name" value="Cyt_P450"/>
</dbReference>
<dbReference type="FunFam" id="1.10.630.10:FF:000018">
    <property type="entry name" value="Cytochrome P450 monooxygenase"/>
    <property type="match status" value="1"/>
</dbReference>
<dbReference type="Gene3D" id="1.10.630.10">
    <property type="entry name" value="Cytochrome P450"/>
    <property type="match status" value="1"/>
</dbReference>
<dbReference type="PANTHER" id="PTHR46696:SF4">
    <property type="entry name" value="BIOTIN BIOSYNTHESIS CYTOCHROME P450"/>
    <property type="match status" value="1"/>
</dbReference>